<accession>A0ABQ0LW56</accession>
<evidence type="ECO:0000313" key="1">
    <source>
        <dbReference type="EMBL" id="GAT55318.1"/>
    </source>
</evidence>
<name>A0ABQ0LW56_MYCCL</name>
<dbReference type="EMBL" id="DF848975">
    <property type="protein sequence ID" value="GAT55318.1"/>
    <property type="molecule type" value="Genomic_DNA"/>
</dbReference>
<reference evidence="1" key="1">
    <citation type="submission" date="2014-09" db="EMBL/GenBank/DDBJ databases">
        <title>Genome sequence of the luminous mushroom Mycena chlorophos for searching fungal bioluminescence genes.</title>
        <authorList>
            <person name="Tanaka Y."/>
            <person name="Kasuga D."/>
            <person name="Oba Y."/>
            <person name="Hase S."/>
            <person name="Sato K."/>
            <person name="Oba Y."/>
            <person name="Sakakibara Y."/>
        </authorList>
    </citation>
    <scope>NUCLEOTIDE SEQUENCE</scope>
</reference>
<dbReference type="Proteomes" id="UP000815677">
    <property type="component" value="Unassembled WGS sequence"/>
</dbReference>
<keyword evidence="2" id="KW-1185">Reference proteome</keyword>
<proteinExistence type="predicted"/>
<evidence type="ECO:0008006" key="3">
    <source>
        <dbReference type="Google" id="ProtNLM"/>
    </source>
</evidence>
<sequence length="283" mass="31751">MDALPSELVDLVVESIDADEDMHDLKSCCLAASIFRYPCQKRVHRSMMLLFDSGLLDDDEILVASPRYLWRSVLGYLENHPHLVQHVVALRLFLPSSYRQPPEESPHSLFAMSSVLGKLYNVRELEIVGRGLGCSSYAWSRLPLQFTDALFEWLHACDGTLDQICCKFLHKLPPAAFEHMLAASSSLQFLRCRDDSDSDSEAREVSSQLSPATRPLRRLLFDQSESVIRFFLPADTQNYVLKGLKKLGLSSFSLPSPSSQLCCAVADSLEDLTLHLDGRSVCV</sequence>
<protein>
    <recommendedName>
        <fullName evidence="3">F-box domain-containing protein</fullName>
    </recommendedName>
</protein>
<evidence type="ECO:0000313" key="2">
    <source>
        <dbReference type="Proteomes" id="UP000815677"/>
    </source>
</evidence>
<gene>
    <name evidence="1" type="ORF">MCHLO_12098</name>
</gene>
<organism evidence="1 2">
    <name type="scientific">Mycena chlorophos</name>
    <name type="common">Agaric fungus</name>
    <name type="synonym">Agaricus chlorophos</name>
    <dbReference type="NCBI Taxonomy" id="658473"/>
    <lineage>
        <taxon>Eukaryota</taxon>
        <taxon>Fungi</taxon>
        <taxon>Dikarya</taxon>
        <taxon>Basidiomycota</taxon>
        <taxon>Agaricomycotina</taxon>
        <taxon>Agaricomycetes</taxon>
        <taxon>Agaricomycetidae</taxon>
        <taxon>Agaricales</taxon>
        <taxon>Marasmiineae</taxon>
        <taxon>Mycenaceae</taxon>
        <taxon>Mycena</taxon>
    </lineage>
</organism>